<dbReference type="HAMAP" id="MF_00422">
    <property type="entry name" value="SecE"/>
    <property type="match status" value="1"/>
</dbReference>
<keyword evidence="7 9" id="KW-0811">Translocation</keyword>
<dbReference type="InterPro" id="IPR005807">
    <property type="entry name" value="SecE_bac"/>
</dbReference>
<dbReference type="GO" id="GO:0008320">
    <property type="term" value="F:protein transmembrane transporter activity"/>
    <property type="evidence" value="ECO:0007669"/>
    <property type="project" value="UniProtKB-UniRule"/>
</dbReference>
<gene>
    <name evidence="9 10" type="primary">secE</name>
    <name evidence="10" type="ORF">KC614_03415</name>
</gene>
<feature type="transmembrane region" description="Helical" evidence="9">
    <location>
        <begin position="29"/>
        <end position="51"/>
    </location>
</feature>
<evidence type="ECO:0000256" key="1">
    <source>
        <dbReference type="ARBA" id="ARBA00004370"/>
    </source>
</evidence>
<comment type="similarity">
    <text evidence="9">Belongs to the SecE/SEC61-gamma family.</text>
</comment>
<dbReference type="PANTHER" id="PTHR33910">
    <property type="entry name" value="PROTEIN TRANSLOCASE SUBUNIT SECE"/>
    <property type="match status" value="1"/>
</dbReference>
<keyword evidence="6 9" id="KW-1133">Transmembrane helix</keyword>
<evidence type="ECO:0000256" key="5">
    <source>
        <dbReference type="ARBA" id="ARBA00022927"/>
    </source>
</evidence>
<dbReference type="PROSITE" id="PS01067">
    <property type="entry name" value="SECE_SEC61G"/>
    <property type="match status" value="1"/>
</dbReference>
<proteinExistence type="inferred from homology"/>
<evidence type="ECO:0000313" key="10">
    <source>
        <dbReference type="EMBL" id="MCA9392224.1"/>
    </source>
</evidence>
<evidence type="ECO:0000256" key="3">
    <source>
        <dbReference type="ARBA" id="ARBA00022475"/>
    </source>
</evidence>
<keyword evidence="2 9" id="KW-0813">Transport</keyword>
<accession>A0A955LKM1</accession>
<dbReference type="Proteomes" id="UP000751518">
    <property type="component" value="Unassembled WGS sequence"/>
</dbReference>
<evidence type="ECO:0000256" key="2">
    <source>
        <dbReference type="ARBA" id="ARBA00022448"/>
    </source>
</evidence>
<evidence type="ECO:0000256" key="4">
    <source>
        <dbReference type="ARBA" id="ARBA00022692"/>
    </source>
</evidence>
<comment type="subcellular location">
    <subcellularLocation>
        <location evidence="9">Cell membrane</location>
        <topology evidence="9">Single-pass membrane protein</topology>
    </subcellularLocation>
    <subcellularLocation>
        <location evidence="1">Membrane</location>
    </subcellularLocation>
</comment>
<evidence type="ECO:0000256" key="9">
    <source>
        <dbReference type="HAMAP-Rule" id="MF_00422"/>
    </source>
</evidence>
<protein>
    <recommendedName>
        <fullName evidence="9">Protein translocase subunit SecE</fullName>
    </recommendedName>
</protein>
<sequence>MKSIVTFFRDVQAEMRRVTWPTRQETTQMTVVVIIATVITGIYVGGIDYLLTKLLETLL</sequence>
<dbReference type="EMBL" id="JAGQKZ010000029">
    <property type="protein sequence ID" value="MCA9392224.1"/>
    <property type="molecule type" value="Genomic_DNA"/>
</dbReference>
<comment type="subunit">
    <text evidence="9">Component of the Sec protein translocase complex. Heterotrimer consisting of SecY, SecE and SecG subunits. The heterotrimers can form oligomers, although 1 heterotrimer is thought to be able to translocate proteins. Interacts with the ribosome. Interacts with SecDF, and other proteins may be involved. Interacts with SecA.</text>
</comment>
<evidence type="ECO:0000313" key="11">
    <source>
        <dbReference type="Proteomes" id="UP000751518"/>
    </source>
</evidence>
<dbReference type="Pfam" id="PF00584">
    <property type="entry name" value="SecE"/>
    <property type="match status" value="1"/>
</dbReference>
<dbReference type="GO" id="GO:0005886">
    <property type="term" value="C:plasma membrane"/>
    <property type="evidence" value="ECO:0007669"/>
    <property type="project" value="UniProtKB-SubCell"/>
</dbReference>
<keyword evidence="3 9" id="KW-1003">Cell membrane</keyword>
<evidence type="ECO:0000256" key="8">
    <source>
        <dbReference type="ARBA" id="ARBA00023136"/>
    </source>
</evidence>
<dbReference type="PRINTS" id="PR01650">
    <property type="entry name" value="SECETRNLCASE"/>
</dbReference>
<organism evidence="10 11">
    <name type="scientific">candidate division WWE3 bacterium</name>
    <dbReference type="NCBI Taxonomy" id="2053526"/>
    <lineage>
        <taxon>Bacteria</taxon>
        <taxon>Katanobacteria</taxon>
    </lineage>
</organism>
<comment type="caution">
    <text evidence="10">The sequence shown here is derived from an EMBL/GenBank/DDBJ whole genome shotgun (WGS) entry which is preliminary data.</text>
</comment>
<evidence type="ECO:0000256" key="7">
    <source>
        <dbReference type="ARBA" id="ARBA00023010"/>
    </source>
</evidence>
<dbReference type="GO" id="GO:0009306">
    <property type="term" value="P:protein secretion"/>
    <property type="evidence" value="ECO:0007669"/>
    <property type="project" value="UniProtKB-UniRule"/>
</dbReference>
<comment type="function">
    <text evidence="9">Essential subunit of the Sec protein translocation channel SecYEG. Clamps together the 2 halves of SecY. May contact the channel plug during translocation.</text>
</comment>
<evidence type="ECO:0000256" key="6">
    <source>
        <dbReference type="ARBA" id="ARBA00022989"/>
    </source>
</evidence>
<dbReference type="GO" id="GO:0043952">
    <property type="term" value="P:protein transport by the Sec complex"/>
    <property type="evidence" value="ECO:0007669"/>
    <property type="project" value="UniProtKB-UniRule"/>
</dbReference>
<dbReference type="NCBIfam" id="TIGR00964">
    <property type="entry name" value="secE_bact"/>
    <property type="match status" value="1"/>
</dbReference>
<dbReference type="Gene3D" id="1.20.5.1030">
    <property type="entry name" value="Preprotein translocase secy subunit"/>
    <property type="match status" value="1"/>
</dbReference>
<dbReference type="GO" id="GO:0065002">
    <property type="term" value="P:intracellular protein transmembrane transport"/>
    <property type="evidence" value="ECO:0007669"/>
    <property type="project" value="UniProtKB-UniRule"/>
</dbReference>
<name>A0A955LKM1_UNCKA</name>
<dbReference type="AlphaFoldDB" id="A0A955LKM1"/>
<reference evidence="10" key="2">
    <citation type="journal article" date="2021" name="Microbiome">
        <title>Successional dynamics and alternative stable states in a saline activated sludge microbial community over 9 years.</title>
        <authorList>
            <person name="Wang Y."/>
            <person name="Ye J."/>
            <person name="Ju F."/>
            <person name="Liu L."/>
            <person name="Boyd J.A."/>
            <person name="Deng Y."/>
            <person name="Parks D.H."/>
            <person name="Jiang X."/>
            <person name="Yin X."/>
            <person name="Woodcroft B.J."/>
            <person name="Tyson G.W."/>
            <person name="Hugenholtz P."/>
            <person name="Polz M.F."/>
            <person name="Zhang T."/>
        </authorList>
    </citation>
    <scope>NUCLEOTIDE SEQUENCE</scope>
    <source>
        <strain evidence="10">HKST-UBA03</strain>
    </source>
</reference>
<dbReference type="InterPro" id="IPR001901">
    <property type="entry name" value="Translocase_SecE/Sec61-g"/>
</dbReference>
<keyword evidence="8 9" id="KW-0472">Membrane</keyword>
<reference evidence="10" key="1">
    <citation type="submission" date="2020-04" db="EMBL/GenBank/DDBJ databases">
        <authorList>
            <person name="Zhang T."/>
        </authorList>
    </citation>
    <scope>NUCLEOTIDE SEQUENCE</scope>
    <source>
        <strain evidence="10">HKST-UBA03</strain>
    </source>
</reference>
<dbReference type="PANTHER" id="PTHR33910:SF1">
    <property type="entry name" value="PROTEIN TRANSLOCASE SUBUNIT SECE"/>
    <property type="match status" value="1"/>
</dbReference>
<dbReference type="InterPro" id="IPR038379">
    <property type="entry name" value="SecE_sf"/>
</dbReference>
<keyword evidence="4 9" id="KW-0812">Transmembrane</keyword>
<keyword evidence="5 9" id="KW-0653">Protein transport</keyword>
<dbReference type="GO" id="GO:0006605">
    <property type="term" value="P:protein targeting"/>
    <property type="evidence" value="ECO:0007669"/>
    <property type="project" value="UniProtKB-UniRule"/>
</dbReference>